<evidence type="ECO:0000256" key="3">
    <source>
        <dbReference type="ARBA" id="ARBA00022970"/>
    </source>
</evidence>
<reference evidence="6" key="1">
    <citation type="submission" date="2022-05" db="EMBL/GenBank/DDBJ databases">
        <authorList>
            <person name="Park J.-S."/>
        </authorList>
    </citation>
    <scope>NUCLEOTIDE SEQUENCE</scope>
    <source>
        <strain evidence="6">2012CJ41-6</strain>
    </source>
</reference>
<feature type="chain" id="PRO_5046741395" evidence="4">
    <location>
        <begin position="34"/>
        <end position="390"/>
    </location>
</feature>
<accession>A0ABT0Q000</accession>
<evidence type="ECO:0000259" key="5">
    <source>
        <dbReference type="Pfam" id="PF13458"/>
    </source>
</evidence>
<organism evidence="6 7">
    <name type="scientific">Ruegeria spongiae</name>
    <dbReference type="NCBI Taxonomy" id="2942209"/>
    <lineage>
        <taxon>Bacteria</taxon>
        <taxon>Pseudomonadati</taxon>
        <taxon>Pseudomonadota</taxon>
        <taxon>Alphaproteobacteria</taxon>
        <taxon>Rhodobacterales</taxon>
        <taxon>Roseobacteraceae</taxon>
        <taxon>Ruegeria</taxon>
    </lineage>
</organism>
<dbReference type="Pfam" id="PF13458">
    <property type="entry name" value="Peripla_BP_6"/>
    <property type="match status" value="1"/>
</dbReference>
<dbReference type="RefSeq" id="WP_249707429.1">
    <property type="nucleotide sequence ID" value="NZ_JAMFMB010000004.1"/>
</dbReference>
<comment type="similarity">
    <text evidence="1">Belongs to the leucine-binding protein family.</text>
</comment>
<keyword evidence="3" id="KW-0029">Amino-acid transport</keyword>
<comment type="caution">
    <text evidence="6">The sequence shown here is derived from an EMBL/GenBank/DDBJ whole genome shotgun (WGS) entry which is preliminary data.</text>
</comment>
<sequence length="390" mass="39774">MFAFFKPTRTFAKTALALTVAGFLAACDMPAISGGPSINTSKPVPVALLVPKGSGRSGDASMAQSLENAARLAMGDLQNVQIDLRVYDTAGSSATASAVAQQAVDEGAKIIIGPVYSQAVNAAGLSVLNKNINLLSFSNNTNIAGGNVFVLGSTFENSANRLTSYAARQGKGRMVVVYSNDEGGQLGKAAIENGIRNSGATLAGSVPYERSQQGVINAVPQVKAAVDSAGDASVFMTSTTAGALPLFTQLLPEAGVSNATTQFIGLTRWDIPAQTLALPGVQGGWFALPDPSKSQNYRARYQSTYGSAPHPISGLAYDGIAAIGALVGSGKSNALTGAALTQGAGFQGVGGIFRLLPDGTNQRGLAVATIQNKQVVVIDPAPQTFSGAGF</sequence>
<evidence type="ECO:0000256" key="2">
    <source>
        <dbReference type="ARBA" id="ARBA00022729"/>
    </source>
</evidence>
<dbReference type="InterPro" id="IPR028082">
    <property type="entry name" value="Peripla_BP_I"/>
</dbReference>
<keyword evidence="7" id="KW-1185">Reference proteome</keyword>
<evidence type="ECO:0000313" key="7">
    <source>
        <dbReference type="Proteomes" id="UP001203880"/>
    </source>
</evidence>
<proteinExistence type="inferred from homology"/>
<keyword evidence="3" id="KW-0813">Transport</keyword>
<dbReference type="PANTHER" id="PTHR30483">
    <property type="entry name" value="LEUCINE-SPECIFIC-BINDING PROTEIN"/>
    <property type="match status" value="1"/>
</dbReference>
<dbReference type="InterPro" id="IPR051010">
    <property type="entry name" value="BCAA_transport"/>
</dbReference>
<dbReference type="PROSITE" id="PS51257">
    <property type="entry name" value="PROKAR_LIPOPROTEIN"/>
    <property type="match status" value="1"/>
</dbReference>
<dbReference type="Proteomes" id="UP001203880">
    <property type="component" value="Unassembled WGS sequence"/>
</dbReference>
<dbReference type="Gene3D" id="3.40.50.2300">
    <property type="match status" value="2"/>
</dbReference>
<dbReference type="SUPFAM" id="SSF53822">
    <property type="entry name" value="Periplasmic binding protein-like I"/>
    <property type="match status" value="1"/>
</dbReference>
<protein>
    <submittedName>
        <fullName evidence="6">Penicillin-binding protein activator</fullName>
    </submittedName>
</protein>
<dbReference type="InterPro" id="IPR028081">
    <property type="entry name" value="Leu-bd"/>
</dbReference>
<name>A0ABT0Q000_9RHOB</name>
<dbReference type="CDD" id="cd06339">
    <property type="entry name" value="PBP1_YraM_LppC_lipoprotein-like"/>
    <property type="match status" value="1"/>
</dbReference>
<evidence type="ECO:0000256" key="4">
    <source>
        <dbReference type="SAM" id="SignalP"/>
    </source>
</evidence>
<dbReference type="PANTHER" id="PTHR30483:SF6">
    <property type="entry name" value="PERIPLASMIC BINDING PROTEIN OF ABC TRANSPORTER FOR NATURAL AMINO ACIDS"/>
    <property type="match status" value="1"/>
</dbReference>
<evidence type="ECO:0000256" key="1">
    <source>
        <dbReference type="ARBA" id="ARBA00010062"/>
    </source>
</evidence>
<keyword evidence="2 4" id="KW-0732">Signal</keyword>
<gene>
    <name evidence="6" type="ORF">M3P21_05215</name>
</gene>
<dbReference type="EMBL" id="JAMFMB010000004">
    <property type="protein sequence ID" value="MCL6282927.1"/>
    <property type="molecule type" value="Genomic_DNA"/>
</dbReference>
<evidence type="ECO:0000313" key="6">
    <source>
        <dbReference type="EMBL" id="MCL6282927.1"/>
    </source>
</evidence>
<feature type="signal peptide" evidence="4">
    <location>
        <begin position="1"/>
        <end position="33"/>
    </location>
</feature>
<feature type="domain" description="Leucine-binding protein" evidence="5">
    <location>
        <begin position="43"/>
        <end position="372"/>
    </location>
</feature>